<dbReference type="AlphaFoldDB" id="U5Q1S5"/>
<gene>
    <name evidence="1" type="ORF">MMINT_05180</name>
</gene>
<name>U5Q1S5_METII</name>
<evidence type="ECO:0000313" key="2">
    <source>
        <dbReference type="Proteomes" id="UP000014070"/>
    </source>
</evidence>
<evidence type="ECO:0000313" key="1">
    <source>
        <dbReference type="EMBL" id="AGY50162.1"/>
    </source>
</evidence>
<dbReference type="RefSeq" id="WP_147554368.1">
    <property type="nucleotide sequence ID" value="NC_021353.1"/>
</dbReference>
<reference evidence="1 2" key="1">
    <citation type="journal article" date="2013" name="Genome Announc.">
        <title>Genome sequence of 'Candidatus Methanomassiliicoccus intestinalis' Issoire-Mx1, a third thermoplasmatales-related methanogenic archaeon from human feces.</title>
        <authorList>
            <person name="Borrel G."/>
            <person name="Harris H.M."/>
            <person name="Parisot N."/>
            <person name="Gaci N."/>
            <person name="Tottey W."/>
            <person name="Mihajlovski A."/>
            <person name="Deane J."/>
            <person name="Gribaldo S."/>
            <person name="Bardot O."/>
            <person name="Peyretaillade E."/>
            <person name="Peyret P."/>
            <person name="O'Toole P.W."/>
            <person name="Brugere J.F."/>
        </authorList>
    </citation>
    <scope>NUCLEOTIDE SEQUENCE [LARGE SCALE GENOMIC DNA]</scope>
    <source>
        <strain evidence="1 2">Issoire-Mx1</strain>
    </source>
</reference>
<organism evidence="1 2">
    <name type="scientific">Methanomassiliicoccus intestinalis (strain Issoire-Mx1)</name>
    <dbReference type="NCBI Taxonomy" id="1295009"/>
    <lineage>
        <taxon>Archaea</taxon>
        <taxon>Methanobacteriati</taxon>
        <taxon>Thermoplasmatota</taxon>
        <taxon>Thermoplasmata</taxon>
        <taxon>Methanomassiliicoccales</taxon>
        <taxon>Methanomassiliicoccaceae</taxon>
        <taxon>Methanomassiliicoccus</taxon>
    </lineage>
</organism>
<sequence length="116" mass="12987">MVDAEDLAFQRMEMIQTENPGAMTKHDIEENEDTEWAVVTIEDESGGNLSIEVIESDTSWKRSDLIDRYNELAEDVEIAVILPDEAFDEVASRLAKEGSPNIELLSYSDLGLIPRG</sequence>
<dbReference type="Proteomes" id="UP000014070">
    <property type="component" value="Chromosome"/>
</dbReference>
<dbReference type="GeneID" id="41322947"/>
<dbReference type="STRING" id="1295009.MMINT_05180"/>
<accession>U5Q1S5</accession>
<dbReference type="KEGG" id="mer:MMINT_05180"/>
<dbReference type="HOGENOM" id="CLU_2091187_0_0_2"/>
<dbReference type="InParanoid" id="U5Q1S5"/>
<dbReference type="EMBL" id="CP005934">
    <property type="protein sequence ID" value="AGY50162.1"/>
    <property type="molecule type" value="Genomic_DNA"/>
</dbReference>
<keyword evidence="2" id="KW-1185">Reference proteome</keyword>
<proteinExistence type="predicted"/>
<protein>
    <submittedName>
        <fullName evidence="1">Uncharacterized protein</fullName>
    </submittedName>
</protein>
<dbReference type="OrthoDB" id="380584at2157"/>